<evidence type="ECO:0000256" key="1">
    <source>
        <dbReference type="ARBA" id="ARBA00010876"/>
    </source>
</evidence>
<comment type="caution">
    <text evidence="5">The sequence shown here is derived from an EMBL/GenBank/DDBJ whole genome shotgun (WGS) entry which is preliminary data.</text>
</comment>
<dbReference type="AlphaFoldDB" id="A0A644VTP1"/>
<dbReference type="PANTHER" id="PTHR21600:SF44">
    <property type="entry name" value="RIBOSOMAL LARGE SUBUNIT PSEUDOURIDINE SYNTHASE D"/>
    <property type="match status" value="1"/>
</dbReference>
<dbReference type="InterPro" id="IPR006224">
    <property type="entry name" value="PsdUridine_synth_RluA-like_CS"/>
</dbReference>
<dbReference type="GO" id="GO:0160140">
    <property type="term" value="F:23S rRNA pseudouridine(1911/1915/1917) synthase activity"/>
    <property type="evidence" value="ECO:0007669"/>
    <property type="project" value="UniProtKB-EC"/>
</dbReference>
<dbReference type="SMART" id="SM00363">
    <property type="entry name" value="S4"/>
    <property type="match status" value="1"/>
</dbReference>
<proteinExistence type="inferred from homology"/>
<evidence type="ECO:0000313" key="5">
    <source>
        <dbReference type="EMBL" id="MPL94590.1"/>
    </source>
</evidence>
<dbReference type="EC" id="5.4.99.23" evidence="5"/>
<feature type="domain" description="RNA-binding S4" evidence="4">
    <location>
        <begin position="30"/>
        <end position="95"/>
    </location>
</feature>
<comment type="similarity">
    <text evidence="1">Belongs to the pseudouridine synthase RluA family.</text>
</comment>
<evidence type="ECO:0000256" key="3">
    <source>
        <dbReference type="ARBA" id="ARBA00023235"/>
    </source>
</evidence>
<dbReference type="CDD" id="cd00165">
    <property type="entry name" value="S4"/>
    <property type="match status" value="1"/>
</dbReference>
<dbReference type="InterPro" id="IPR050188">
    <property type="entry name" value="RluA_PseudoU_synthase"/>
</dbReference>
<dbReference type="EMBL" id="VSSQ01000434">
    <property type="protein sequence ID" value="MPL94590.1"/>
    <property type="molecule type" value="Genomic_DNA"/>
</dbReference>
<dbReference type="InterPro" id="IPR006225">
    <property type="entry name" value="PsdUridine_synth_RluC/D"/>
</dbReference>
<accession>A0A644VTP1</accession>
<dbReference type="Gene3D" id="3.30.2350.10">
    <property type="entry name" value="Pseudouridine synthase"/>
    <property type="match status" value="1"/>
</dbReference>
<sequence>MIEETLEPQEDENELFENYRIEVDKGQSLLRIDKFLMDRLEQTSRNKIQQAAKADCIRVNEKPVKPNYKVKPGDIVQIFLPTAPREIEIIAQDIPLDIVYEDEDLIVVNKQPEMVVHPGYGNYTGTLLNALTFHFQDQKDKEGNPVRPLMVHRIDKNTTGLLLIAKNEVAQTILAKQFYDHSVQRTYTALVWGDFDKMEGTIEGNIGRSLKDRRVMQVFPEGDYGKSAITHWKVLFRFGYITLIQCRLETGRTHQIRAHMKYIGHPLFNDETYGGDQIIKGTTYSKYKQFVQNCFKLLPRQALHATTLGFIHPTTKENIYFESQLPEDMIMVKEKWEHYINYNRPQEDNTDIETINQSKHEVSNLR</sequence>
<dbReference type="NCBIfam" id="TIGR00005">
    <property type="entry name" value="rluA_subfam"/>
    <property type="match status" value="1"/>
</dbReference>
<evidence type="ECO:0000259" key="4">
    <source>
        <dbReference type="SMART" id="SM00363"/>
    </source>
</evidence>
<dbReference type="GO" id="GO:0003723">
    <property type="term" value="F:RNA binding"/>
    <property type="evidence" value="ECO:0007669"/>
    <property type="project" value="UniProtKB-KW"/>
</dbReference>
<organism evidence="5">
    <name type="scientific">bioreactor metagenome</name>
    <dbReference type="NCBI Taxonomy" id="1076179"/>
    <lineage>
        <taxon>unclassified sequences</taxon>
        <taxon>metagenomes</taxon>
        <taxon>ecological metagenomes</taxon>
    </lineage>
</organism>
<dbReference type="PROSITE" id="PS50889">
    <property type="entry name" value="S4"/>
    <property type="match status" value="1"/>
</dbReference>
<dbReference type="PROSITE" id="PS01129">
    <property type="entry name" value="PSI_RLU"/>
    <property type="match status" value="1"/>
</dbReference>
<dbReference type="InterPro" id="IPR020103">
    <property type="entry name" value="PsdUridine_synth_cat_dom_sf"/>
</dbReference>
<keyword evidence="3 5" id="KW-0413">Isomerase</keyword>
<dbReference type="PANTHER" id="PTHR21600">
    <property type="entry name" value="MITOCHONDRIAL RNA PSEUDOURIDINE SYNTHASE"/>
    <property type="match status" value="1"/>
</dbReference>
<evidence type="ECO:0000256" key="2">
    <source>
        <dbReference type="ARBA" id="ARBA00022884"/>
    </source>
</evidence>
<gene>
    <name evidence="5" type="primary">rluD_19</name>
    <name evidence="5" type="ORF">SDC9_40744</name>
</gene>
<dbReference type="SUPFAM" id="SSF55174">
    <property type="entry name" value="Alpha-L RNA-binding motif"/>
    <property type="match status" value="1"/>
</dbReference>
<dbReference type="InterPro" id="IPR036986">
    <property type="entry name" value="S4_RNA-bd_sf"/>
</dbReference>
<dbReference type="GO" id="GO:0000455">
    <property type="term" value="P:enzyme-directed rRNA pseudouridine synthesis"/>
    <property type="evidence" value="ECO:0007669"/>
    <property type="project" value="TreeGrafter"/>
</dbReference>
<dbReference type="CDD" id="cd02869">
    <property type="entry name" value="PseudoU_synth_RluA_like"/>
    <property type="match status" value="1"/>
</dbReference>
<name>A0A644VTP1_9ZZZZ</name>
<dbReference type="InterPro" id="IPR006145">
    <property type="entry name" value="PsdUridine_synth_RsuA/RluA"/>
</dbReference>
<dbReference type="Gene3D" id="3.10.290.10">
    <property type="entry name" value="RNA-binding S4 domain"/>
    <property type="match status" value="1"/>
</dbReference>
<dbReference type="FunFam" id="3.30.2350.10:FF:000006">
    <property type="entry name" value="Pseudouridine synthase"/>
    <property type="match status" value="1"/>
</dbReference>
<protein>
    <submittedName>
        <fullName evidence="5">Ribosomal large subunit pseudouridine synthase D</fullName>
        <ecNumber evidence="5">5.4.99.23</ecNumber>
    </submittedName>
</protein>
<dbReference type="InterPro" id="IPR002942">
    <property type="entry name" value="S4_RNA-bd"/>
</dbReference>
<reference evidence="5" key="1">
    <citation type="submission" date="2019-08" db="EMBL/GenBank/DDBJ databases">
        <authorList>
            <person name="Kucharzyk K."/>
            <person name="Murdoch R.W."/>
            <person name="Higgins S."/>
            <person name="Loffler F."/>
        </authorList>
    </citation>
    <scope>NUCLEOTIDE SEQUENCE</scope>
</reference>
<dbReference type="Pfam" id="PF00849">
    <property type="entry name" value="PseudoU_synth_2"/>
    <property type="match status" value="1"/>
</dbReference>
<dbReference type="SUPFAM" id="SSF55120">
    <property type="entry name" value="Pseudouridine synthase"/>
    <property type="match status" value="1"/>
</dbReference>
<dbReference type="Pfam" id="PF01479">
    <property type="entry name" value="S4"/>
    <property type="match status" value="1"/>
</dbReference>
<keyword evidence="2" id="KW-0694">RNA-binding</keyword>